<evidence type="ECO:0000313" key="2">
    <source>
        <dbReference type="Proteomes" id="UP001220962"/>
    </source>
</evidence>
<name>A0AAX3N2Z8_9BACL</name>
<sequence length="100" mass="11428">MRYKRLSGEHRIVGSVAVDQNLTYPITADLDGTDYIHHIVQWGEDKVPRTAGAIHISKDFSTIWIKSDDFDTKYSIMDGYAFGPTEAWEKFKSTMPSDQK</sequence>
<dbReference type="RefSeq" id="WP_205053609.1">
    <property type="nucleotide sequence ID" value="NZ_CP118101.1"/>
</dbReference>
<dbReference type="EMBL" id="CP118101">
    <property type="protein sequence ID" value="WDH84028.1"/>
    <property type="molecule type" value="Genomic_DNA"/>
</dbReference>
<organism evidence="1 2">
    <name type="scientific">Paenibacillus urinalis</name>
    <dbReference type="NCBI Taxonomy" id="521520"/>
    <lineage>
        <taxon>Bacteria</taxon>
        <taxon>Bacillati</taxon>
        <taxon>Bacillota</taxon>
        <taxon>Bacilli</taxon>
        <taxon>Bacillales</taxon>
        <taxon>Paenibacillaceae</taxon>
        <taxon>Paenibacillus</taxon>
    </lineage>
</organism>
<gene>
    <name evidence="1" type="ORF">PUW23_07375</name>
</gene>
<protein>
    <submittedName>
        <fullName evidence="1">Uncharacterized protein</fullName>
    </submittedName>
</protein>
<reference evidence="1" key="1">
    <citation type="submission" date="2023-02" db="EMBL/GenBank/DDBJ databases">
        <title>Pathogen: clinical or host-associated sample.</title>
        <authorList>
            <person name="Hergert J."/>
            <person name="Casey R."/>
            <person name="Wagner J."/>
            <person name="Young E.L."/>
            <person name="Oakeson K.F."/>
        </authorList>
    </citation>
    <scope>NUCLEOTIDE SEQUENCE</scope>
    <source>
        <strain evidence="1">2022CK-00830</strain>
    </source>
</reference>
<dbReference type="Proteomes" id="UP001220962">
    <property type="component" value="Chromosome"/>
</dbReference>
<dbReference type="AlphaFoldDB" id="A0AAX3N2Z8"/>
<proteinExistence type="predicted"/>
<evidence type="ECO:0000313" key="1">
    <source>
        <dbReference type="EMBL" id="WDH84028.1"/>
    </source>
</evidence>
<accession>A0AAX3N2Z8</accession>